<sequence>MLQNATLEWYLAARDSPLPPQVARVVYPSIVSDARQTRARPISIETMSGKPPSRQLARLDSPLPLRRDDECCSVLTDAPLTERQMRFRLRDARRALPPLTARTGAPRHSPPGEWAVPRAPSDGARRRAASRREEPLPAPRRVLPACSSGRLVGELLCTGHCPEAHSSPPSGLALEGSEAPPLSHEPSRPSTGAGSAEGGQRGATAARERGGLLATLGCTLDLWERSLHSADNPMPALKPRPAYNPASAMLETVRSQSEARAKAGFNMYWAKPLKKEPVRTDSIHSWDEETIVNRPLAEGDMCLIVGGELARCQCKIIRTLSDGVSTVQITIGPPDVQGLLRTLPSKYLERMRPRRR</sequence>
<evidence type="ECO:0000256" key="1">
    <source>
        <dbReference type="SAM" id="MobiDB-lite"/>
    </source>
</evidence>
<reference evidence="2 3" key="1">
    <citation type="journal article" date="2024" name="Science">
        <title>Giant polyketide synthase enzymes in the biosynthesis of giant marine polyether toxins.</title>
        <authorList>
            <person name="Fallon T.R."/>
            <person name="Shende V.V."/>
            <person name="Wierzbicki I.H."/>
            <person name="Pendleton A.L."/>
            <person name="Watervoot N.F."/>
            <person name="Auber R.P."/>
            <person name="Gonzalez D.J."/>
            <person name="Wisecaver J.H."/>
            <person name="Moore B.S."/>
        </authorList>
    </citation>
    <scope>NUCLEOTIDE SEQUENCE [LARGE SCALE GENOMIC DNA]</scope>
    <source>
        <strain evidence="2 3">12B1</strain>
    </source>
</reference>
<organism evidence="2 3">
    <name type="scientific">Prymnesium parvum</name>
    <name type="common">Toxic golden alga</name>
    <dbReference type="NCBI Taxonomy" id="97485"/>
    <lineage>
        <taxon>Eukaryota</taxon>
        <taxon>Haptista</taxon>
        <taxon>Haptophyta</taxon>
        <taxon>Prymnesiophyceae</taxon>
        <taxon>Prymnesiales</taxon>
        <taxon>Prymnesiaceae</taxon>
        <taxon>Prymnesium</taxon>
    </lineage>
</organism>
<feature type="region of interest" description="Disordered" evidence="1">
    <location>
        <begin position="94"/>
        <end position="143"/>
    </location>
</feature>
<evidence type="ECO:0000313" key="3">
    <source>
        <dbReference type="Proteomes" id="UP001515480"/>
    </source>
</evidence>
<evidence type="ECO:0000313" key="2">
    <source>
        <dbReference type="EMBL" id="KAL1508342.1"/>
    </source>
</evidence>
<dbReference type="EMBL" id="JBGBPQ010000016">
    <property type="protein sequence ID" value="KAL1508342.1"/>
    <property type="molecule type" value="Genomic_DNA"/>
</dbReference>
<name>A0AB34IWG6_PRYPA</name>
<dbReference type="AlphaFoldDB" id="A0AB34IWG6"/>
<dbReference type="Proteomes" id="UP001515480">
    <property type="component" value="Unassembled WGS sequence"/>
</dbReference>
<protein>
    <submittedName>
        <fullName evidence="2">Uncharacterized protein</fullName>
    </submittedName>
</protein>
<comment type="caution">
    <text evidence="2">The sequence shown here is derived from an EMBL/GenBank/DDBJ whole genome shotgun (WGS) entry which is preliminary data.</text>
</comment>
<proteinExistence type="predicted"/>
<accession>A0AB34IWG6</accession>
<feature type="region of interest" description="Disordered" evidence="1">
    <location>
        <begin position="165"/>
        <end position="205"/>
    </location>
</feature>
<gene>
    <name evidence="2" type="ORF">AB1Y20_004452</name>
</gene>
<keyword evidence="3" id="KW-1185">Reference proteome</keyword>